<feature type="compositionally biased region" description="Polar residues" evidence="2">
    <location>
        <begin position="793"/>
        <end position="804"/>
    </location>
</feature>
<keyword evidence="4" id="KW-1185">Reference proteome</keyword>
<dbReference type="Proteomes" id="UP000053825">
    <property type="component" value="Unassembled WGS sequence"/>
</dbReference>
<keyword evidence="1" id="KW-0175">Coiled coil</keyword>
<feature type="compositionally biased region" description="Low complexity" evidence="2">
    <location>
        <begin position="361"/>
        <end position="372"/>
    </location>
</feature>
<dbReference type="AlphaFoldDB" id="A0A0L7R248"/>
<dbReference type="STRING" id="597456.A0A0L7R248"/>
<organism evidence="3 4">
    <name type="scientific">Habropoda laboriosa</name>
    <dbReference type="NCBI Taxonomy" id="597456"/>
    <lineage>
        <taxon>Eukaryota</taxon>
        <taxon>Metazoa</taxon>
        <taxon>Ecdysozoa</taxon>
        <taxon>Arthropoda</taxon>
        <taxon>Hexapoda</taxon>
        <taxon>Insecta</taxon>
        <taxon>Pterygota</taxon>
        <taxon>Neoptera</taxon>
        <taxon>Endopterygota</taxon>
        <taxon>Hymenoptera</taxon>
        <taxon>Apocrita</taxon>
        <taxon>Aculeata</taxon>
        <taxon>Apoidea</taxon>
        <taxon>Anthophila</taxon>
        <taxon>Apidae</taxon>
        <taxon>Habropoda</taxon>
    </lineage>
</organism>
<feature type="compositionally biased region" description="Polar residues" evidence="2">
    <location>
        <begin position="381"/>
        <end position="393"/>
    </location>
</feature>
<dbReference type="Gene3D" id="2.40.128.30">
    <property type="entry name" value="Avidin-like"/>
    <property type="match status" value="1"/>
</dbReference>
<feature type="region of interest" description="Disordered" evidence="2">
    <location>
        <begin position="350"/>
        <end position="407"/>
    </location>
</feature>
<evidence type="ECO:0000256" key="1">
    <source>
        <dbReference type="SAM" id="Coils"/>
    </source>
</evidence>
<feature type="compositionally biased region" description="Basic residues" evidence="2">
    <location>
        <begin position="135"/>
        <end position="170"/>
    </location>
</feature>
<evidence type="ECO:0000313" key="3">
    <source>
        <dbReference type="EMBL" id="KOC64846.1"/>
    </source>
</evidence>
<feature type="region of interest" description="Disordered" evidence="2">
    <location>
        <begin position="96"/>
        <end position="213"/>
    </location>
</feature>
<evidence type="ECO:0000313" key="4">
    <source>
        <dbReference type="Proteomes" id="UP000053825"/>
    </source>
</evidence>
<reference evidence="3 4" key="1">
    <citation type="submission" date="2015-07" db="EMBL/GenBank/DDBJ databases">
        <title>The genome of Habropoda laboriosa.</title>
        <authorList>
            <person name="Pan H."/>
            <person name="Kapheim K."/>
        </authorList>
    </citation>
    <scope>NUCLEOTIDE SEQUENCE [LARGE SCALE GENOMIC DNA]</scope>
    <source>
        <strain evidence="3">0110345459</strain>
    </source>
</reference>
<feature type="compositionally biased region" description="Basic and acidic residues" evidence="2">
    <location>
        <begin position="350"/>
        <end position="359"/>
    </location>
</feature>
<dbReference type="OrthoDB" id="6735462at2759"/>
<name>A0A0L7R248_9HYME</name>
<evidence type="ECO:0000256" key="2">
    <source>
        <dbReference type="SAM" id="MobiDB-lite"/>
    </source>
</evidence>
<feature type="region of interest" description="Disordered" evidence="2">
    <location>
        <begin position="61"/>
        <end position="82"/>
    </location>
</feature>
<sequence>MIVPLLISVETSSEKLSFVPAEEKKALQRQSDVFLKENVKSVQDEDTNLVQKRQLNKNNRFSNEEDSRIPHGGVESRFVRSNGKGLAHKMAKDALKSPKMQETMRKLSKVSKPKDTYHVTVKVPKNRVRMANERRRQKGARHKGGRKRKRKRHHRRHEKDHSRLLKRGSPKRTSNPKREINSSSKRSDKRDEEDTLDDKSRDESSSSRSKDRKITVKIDNSDYVDFSTPSIIIEPRNTDNSAKLRESEKMIDRLMITTTKDPSKKNVGDRGIEYSDYYSDDEVLQDLAANKIPVQLFETSSNDRFARQAVNFTSYRDGNRRIDRNRRKLGKKLRDVNSLRFQNYPTIEERSTLTRRDSMLDDSSSNYPSNYESPEHRNENIDSSYPSDGNLEQSRVLEEEPGSRNNLDALEADKLNVEAQYPEKFNYINQYGNPEVAMASNELRNLNNEVVSPQVPQFQGFNDYQKEDTLDQNTMDQPQIENLRIPSAKDENIEQMEQSLQPKYSLPNSGVSNAMDQPLGKILESLGINVNGASNNFDQYPNFNENIDPYRDSSYSNMLDRPVERLLSPSYLRKRPNEDSANVKELDLEASRSRNRKNDREGHFRRHSIEDGDYDRNILGDEKPTHNMNISIAVHDTKEVANQILDTIMEELEELKTDRSKNNKREGLPCRLSGSWSTAQAGVKLDMRVVNRSIIVTLSDLATPRYHESLLNGTWNVSGHAPFKRGSPFTLIATDNTSNSLAVFAGACRVCQGVDTIAGVWSVARQPKGCSDFQVATSVYNDIFRKTKLSSLKESQGTNTTESATSKHKKRKS</sequence>
<protein>
    <submittedName>
        <fullName evidence="3">Uncharacterized protein</fullName>
    </submittedName>
</protein>
<feature type="compositionally biased region" description="Basic and acidic residues" evidence="2">
    <location>
        <begin position="176"/>
        <end position="213"/>
    </location>
</feature>
<feature type="region of interest" description="Disordered" evidence="2">
    <location>
        <begin position="793"/>
        <end position="813"/>
    </location>
</feature>
<dbReference type="InterPro" id="IPR036896">
    <property type="entry name" value="Avidin-like_sf"/>
</dbReference>
<feature type="region of interest" description="Disordered" evidence="2">
    <location>
        <begin position="570"/>
        <end position="608"/>
    </location>
</feature>
<accession>A0A0L7R248</accession>
<dbReference type="EMBL" id="KQ414667">
    <property type="protein sequence ID" value="KOC64846.1"/>
    <property type="molecule type" value="Genomic_DNA"/>
</dbReference>
<feature type="coiled-coil region" evidence="1">
    <location>
        <begin position="638"/>
        <end position="665"/>
    </location>
</feature>
<feature type="compositionally biased region" description="Basic and acidic residues" evidence="2">
    <location>
        <begin position="575"/>
        <end position="608"/>
    </location>
</feature>
<proteinExistence type="predicted"/>
<gene>
    <name evidence="3" type="ORF">WH47_00349</name>
</gene>